<reference evidence="2" key="1">
    <citation type="journal article" date="2010" name="Nat. Biotechnol.">
        <title>Draft genome sequence of the oilseed species Ricinus communis.</title>
        <authorList>
            <person name="Chan A.P."/>
            <person name="Crabtree J."/>
            <person name="Zhao Q."/>
            <person name="Lorenzi H."/>
            <person name="Orvis J."/>
            <person name="Puiu D."/>
            <person name="Melake-Berhan A."/>
            <person name="Jones K.M."/>
            <person name="Redman J."/>
            <person name="Chen G."/>
            <person name="Cahoon E.B."/>
            <person name="Gedil M."/>
            <person name="Stanke M."/>
            <person name="Haas B.J."/>
            <person name="Wortman J.R."/>
            <person name="Fraser-Liggett C.M."/>
            <person name="Ravel J."/>
            <person name="Rabinowicz P.D."/>
        </authorList>
    </citation>
    <scope>NUCLEOTIDE SEQUENCE [LARGE SCALE GENOMIC DNA]</scope>
    <source>
        <strain evidence="2">cv. Hale</strain>
    </source>
</reference>
<sequence>MLVQRSRQDRLKKLLSSSKSEKRILIPDVFWTMFTVLYSNKHKLEEKKRKKEKEKAQLMDKYTILIIASSNKAFSWAILPFRKDKMIRFLKKLGLMWNNTNLTGGCLQYLKPVDFASACAVFYDLLMEPKKKPYIPERKRSSNKLMKFRYAF</sequence>
<dbReference type="EMBL" id="EQ974326">
    <property type="protein sequence ID" value="EEF30387.1"/>
    <property type="molecule type" value="Genomic_DNA"/>
</dbReference>
<accession>B9T177</accession>
<evidence type="ECO:0000313" key="2">
    <source>
        <dbReference type="Proteomes" id="UP000008311"/>
    </source>
</evidence>
<name>B9T177_RICCO</name>
<dbReference type="Proteomes" id="UP000008311">
    <property type="component" value="Unassembled WGS sequence"/>
</dbReference>
<protein>
    <submittedName>
        <fullName evidence="1">Uncharacterized protein</fullName>
    </submittedName>
</protein>
<evidence type="ECO:0000313" key="1">
    <source>
        <dbReference type="EMBL" id="EEF30387.1"/>
    </source>
</evidence>
<dbReference type="AlphaFoldDB" id="B9T177"/>
<organism evidence="1 2">
    <name type="scientific">Ricinus communis</name>
    <name type="common">Castor bean</name>
    <dbReference type="NCBI Taxonomy" id="3988"/>
    <lineage>
        <taxon>Eukaryota</taxon>
        <taxon>Viridiplantae</taxon>
        <taxon>Streptophyta</taxon>
        <taxon>Embryophyta</taxon>
        <taxon>Tracheophyta</taxon>
        <taxon>Spermatophyta</taxon>
        <taxon>Magnoliopsida</taxon>
        <taxon>eudicotyledons</taxon>
        <taxon>Gunneridae</taxon>
        <taxon>Pentapetalae</taxon>
        <taxon>rosids</taxon>
        <taxon>fabids</taxon>
        <taxon>Malpighiales</taxon>
        <taxon>Euphorbiaceae</taxon>
        <taxon>Acalyphoideae</taxon>
        <taxon>Acalypheae</taxon>
        <taxon>Ricinus</taxon>
    </lineage>
</organism>
<gene>
    <name evidence="1" type="ORF">RCOM_0338860</name>
</gene>
<dbReference type="InParanoid" id="B9T177"/>
<keyword evidence="2" id="KW-1185">Reference proteome</keyword>
<proteinExistence type="predicted"/>